<evidence type="ECO:0000259" key="6">
    <source>
        <dbReference type="SMART" id="SM00226"/>
    </source>
</evidence>
<dbReference type="PANTHER" id="PTHR11717">
    <property type="entry name" value="LOW MOLECULAR WEIGHT PROTEIN TYROSINE PHOSPHATASE"/>
    <property type="match status" value="1"/>
</dbReference>
<dbReference type="PRINTS" id="PR00719">
    <property type="entry name" value="LMWPTPASE"/>
</dbReference>
<dbReference type="InterPro" id="IPR023485">
    <property type="entry name" value="Ptyr_pPase"/>
</dbReference>
<proteinExistence type="inferred from homology"/>
<dbReference type="AlphaFoldDB" id="A0A6L9S1R3"/>
<dbReference type="InterPro" id="IPR017867">
    <property type="entry name" value="Tyr_phospatase_low_mol_wt"/>
</dbReference>
<dbReference type="InterPro" id="IPR050438">
    <property type="entry name" value="LMW_PTPase"/>
</dbReference>
<reference evidence="7 8" key="1">
    <citation type="submission" date="2020-02" db="EMBL/GenBank/DDBJ databases">
        <authorList>
            <person name="Li X.-J."/>
            <person name="Han X.-M."/>
        </authorList>
    </citation>
    <scope>NUCLEOTIDE SEQUENCE [LARGE SCALE GENOMIC DNA]</scope>
    <source>
        <strain evidence="7 8">CCTCC AB 2017055</strain>
    </source>
</reference>
<comment type="similarity">
    <text evidence="1">Belongs to the low molecular weight phosphotyrosine protein phosphatase family.</text>
</comment>
<dbReference type="GO" id="GO:0004725">
    <property type="term" value="F:protein tyrosine phosphatase activity"/>
    <property type="evidence" value="ECO:0007669"/>
    <property type="project" value="UniProtKB-EC"/>
</dbReference>
<evidence type="ECO:0000256" key="2">
    <source>
        <dbReference type="ARBA" id="ARBA00013064"/>
    </source>
</evidence>
<evidence type="ECO:0000256" key="3">
    <source>
        <dbReference type="ARBA" id="ARBA00022801"/>
    </source>
</evidence>
<dbReference type="EC" id="3.1.3.48" evidence="2"/>
<comment type="caution">
    <text evidence="7">The sequence shown here is derived from an EMBL/GenBank/DDBJ whole genome shotgun (WGS) entry which is preliminary data.</text>
</comment>
<gene>
    <name evidence="7" type="ORF">G1H10_02335</name>
</gene>
<organism evidence="7 8">
    <name type="scientific">Phytoactinopolyspora halotolerans</name>
    <dbReference type="NCBI Taxonomy" id="1981512"/>
    <lineage>
        <taxon>Bacteria</taxon>
        <taxon>Bacillati</taxon>
        <taxon>Actinomycetota</taxon>
        <taxon>Actinomycetes</taxon>
        <taxon>Jiangellales</taxon>
        <taxon>Jiangellaceae</taxon>
        <taxon>Phytoactinopolyspora</taxon>
    </lineage>
</organism>
<dbReference type="EMBL" id="JAAGOA010000002">
    <property type="protein sequence ID" value="NED99002.1"/>
    <property type="molecule type" value="Genomic_DNA"/>
</dbReference>
<keyword evidence="8" id="KW-1185">Reference proteome</keyword>
<keyword evidence="3" id="KW-0378">Hydrolase</keyword>
<evidence type="ECO:0000313" key="7">
    <source>
        <dbReference type="EMBL" id="NED99002.1"/>
    </source>
</evidence>
<evidence type="ECO:0000256" key="1">
    <source>
        <dbReference type="ARBA" id="ARBA00011063"/>
    </source>
</evidence>
<keyword evidence="4" id="KW-0904">Protein phosphatase</keyword>
<feature type="active site" description="Proton donor" evidence="5">
    <location>
        <position position="115"/>
    </location>
</feature>
<dbReference type="InterPro" id="IPR036196">
    <property type="entry name" value="Ptyr_pPase_sf"/>
</dbReference>
<dbReference type="PANTHER" id="PTHR11717:SF7">
    <property type="entry name" value="LOW MOLECULAR WEIGHT PHOSPHOTYROSINE PROTEIN PHOSPHATASE"/>
    <property type="match status" value="1"/>
</dbReference>
<evidence type="ECO:0000256" key="4">
    <source>
        <dbReference type="ARBA" id="ARBA00022912"/>
    </source>
</evidence>
<name>A0A6L9S1R3_9ACTN</name>
<protein>
    <recommendedName>
        <fullName evidence="2">protein-tyrosine-phosphatase</fullName>
        <ecNumber evidence="2">3.1.3.48</ecNumber>
    </recommendedName>
</protein>
<dbReference type="Gene3D" id="3.40.50.2300">
    <property type="match status" value="1"/>
</dbReference>
<dbReference type="Pfam" id="PF01451">
    <property type="entry name" value="LMWPc"/>
    <property type="match status" value="1"/>
</dbReference>
<accession>A0A6L9S1R3</accession>
<dbReference type="SMART" id="SM00226">
    <property type="entry name" value="LMWPc"/>
    <property type="match status" value="1"/>
</dbReference>
<evidence type="ECO:0000313" key="8">
    <source>
        <dbReference type="Proteomes" id="UP000475214"/>
    </source>
</evidence>
<dbReference type="SUPFAM" id="SSF52788">
    <property type="entry name" value="Phosphotyrosine protein phosphatases I"/>
    <property type="match status" value="1"/>
</dbReference>
<dbReference type="CDD" id="cd16343">
    <property type="entry name" value="LMWPTP"/>
    <property type="match status" value="1"/>
</dbReference>
<sequence length="157" mass="17039">MAEAVLRVRLANAGLSAHVEVSSAGTGSWHIGEQADPRARRTLQAHGYDAAAHRARQFTDSWFADFDLVLALDSANFADLQRIAPDDQARAKIRMLRSYASHDNGRHAADLDVPDPYYGGEDGFDHVLRLVEQAADGLVEAIAAHRAVGDADHPSRS</sequence>
<feature type="domain" description="Phosphotyrosine protein phosphatase I" evidence="6">
    <location>
        <begin position="1"/>
        <end position="141"/>
    </location>
</feature>
<evidence type="ECO:0000256" key="5">
    <source>
        <dbReference type="PIRSR" id="PIRSR617867-1"/>
    </source>
</evidence>
<dbReference type="Proteomes" id="UP000475214">
    <property type="component" value="Unassembled WGS sequence"/>
</dbReference>